<dbReference type="PROSITE" id="PS51257">
    <property type="entry name" value="PROKAR_LIPOPROTEIN"/>
    <property type="match status" value="1"/>
</dbReference>
<reference evidence="1" key="1">
    <citation type="journal article" date="2023" name="Mol. Phylogenet. Evol.">
        <title>Genome-scale phylogeny and comparative genomics of the fungal order Sordariales.</title>
        <authorList>
            <person name="Hensen N."/>
            <person name="Bonometti L."/>
            <person name="Westerberg I."/>
            <person name="Brannstrom I.O."/>
            <person name="Guillou S."/>
            <person name="Cros-Aarteil S."/>
            <person name="Calhoun S."/>
            <person name="Haridas S."/>
            <person name="Kuo A."/>
            <person name="Mondo S."/>
            <person name="Pangilinan J."/>
            <person name="Riley R."/>
            <person name="LaButti K."/>
            <person name="Andreopoulos B."/>
            <person name="Lipzen A."/>
            <person name="Chen C."/>
            <person name="Yan M."/>
            <person name="Daum C."/>
            <person name="Ng V."/>
            <person name="Clum A."/>
            <person name="Steindorff A."/>
            <person name="Ohm R.A."/>
            <person name="Martin F."/>
            <person name="Silar P."/>
            <person name="Natvig D.O."/>
            <person name="Lalanne C."/>
            <person name="Gautier V."/>
            <person name="Ament-Velasquez S.L."/>
            <person name="Kruys A."/>
            <person name="Hutchinson M.I."/>
            <person name="Powell A.J."/>
            <person name="Barry K."/>
            <person name="Miller A.N."/>
            <person name="Grigoriev I.V."/>
            <person name="Debuchy R."/>
            <person name="Gladieux P."/>
            <person name="Hiltunen Thoren M."/>
            <person name="Johannesson H."/>
        </authorList>
    </citation>
    <scope>NUCLEOTIDE SEQUENCE</scope>
    <source>
        <strain evidence="1">CBS 955.72</strain>
    </source>
</reference>
<dbReference type="EMBL" id="JAUIQD010000005">
    <property type="protein sequence ID" value="KAK3350078.1"/>
    <property type="molecule type" value="Genomic_DNA"/>
</dbReference>
<proteinExistence type="predicted"/>
<reference evidence="1" key="2">
    <citation type="submission" date="2023-06" db="EMBL/GenBank/DDBJ databases">
        <authorList>
            <consortium name="Lawrence Berkeley National Laboratory"/>
            <person name="Haridas S."/>
            <person name="Hensen N."/>
            <person name="Bonometti L."/>
            <person name="Westerberg I."/>
            <person name="Brannstrom I.O."/>
            <person name="Guillou S."/>
            <person name="Cros-Aarteil S."/>
            <person name="Calhoun S."/>
            <person name="Kuo A."/>
            <person name="Mondo S."/>
            <person name="Pangilinan J."/>
            <person name="Riley R."/>
            <person name="Labutti K."/>
            <person name="Andreopoulos B."/>
            <person name="Lipzen A."/>
            <person name="Chen C."/>
            <person name="Yanf M."/>
            <person name="Daum C."/>
            <person name="Ng V."/>
            <person name="Clum A."/>
            <person name="Steindorff A."/>
            <person name="Ohm R."/>
            <person name="Martin F."/>
            <person name="Silar P."/>
            <person name="Natvig D."/>
            <person name="Lalanne C."/>
            <person name="Gautier V."/>
            <person name="Ament-Velasquez S.L."/>
            <person name="Kruys A."/>
            <person name="Hutchinson M.I."/>
            <person name="Powell A.J."/>
            <person name="Barry K."/>
            <person name="Miller A.N."/>
            <person name="Grigoriev I.V."/>
            <person name="Debuchy R."/>
            <person name="Gladieux P."/>
            <person name="Thoren M.H."/>
            <person name="Johannesson H."/>
        </authorList>
    </citation>
    <scope>NUCLEOTIDE SEQUENCE</scope>
    <source>
        <strain evidence="1">CBS 955.72</strain>
    </source>
</reference>
<comment type="caution">
    <text evidence="1">The sequence shown here is derived from an EMBL/GenBank/DDBJ whole genome shotgun (WGS) entry which is preliminary data.</text>
</comment>
<accession>A0AAJ0MD12</accession>
<evidence type="ECO:0000313" key="1">
    <source>
        <dbReference type="EMBL" id="KAK3350078.1"/>
    </source>
</evidence>
<organism evidence="1 2">
    <name type="scientific">Lasiosphaeria hispida</name>
    <dbReference type="NCBI Taxonomy" id="260671"/>
    <lineage>
        <taxon>Eukaryota</taxon>
        <taxon>Fungi</taxon>
        <taxon>Dikarya</taxon>
        <taxon>Ascomycota</taxon>
        <taxon>Pezizomycotina</taxon>
        <taxon>Sordariomycetes</taxon>
        <taxon>Sordariomycetidae</taxon>
        <taxon>Sordariales</taxon>
        <taxon>Lasiosphaeriaceae</taxon>
        <taxon>Lasiosphaeria</taxon>
    </lineage>
</organism>
<sequence length="119" mass="13243">MTLRHVIRRRLALVGPCGWVGCVPINQSINAGTEIECASCAWMLLAVSCYHCRCSDLKVLQESRVPRKQAAPVAQSDEKYADTHTYTHAVYPTTFTPDFTFSLRRPLLFTRGTDGPPSS</sequence>
<protein>
    <submittedName>
        <fullName evidence="1">Uncharacterized protein</fullName>
    </submittedName>
</protein>
<name>A0AAJ0MD12_9PEZI</name>
<dbReference type="Proteomes" id="UP001275084">
    <property type="component" value="Unassembled WGS sequence"/>
</dbReference>
<gene>
    <name evidence="1" type="ORF">B0T25DRAFT_258503</name>
</gene>
<evidence type="ECO:0000313" key="2">
    <source>
        <dbReference type="Proteomes" id="UP001275084"/>
    </source>
</evidence>
<keyword evidence="2" id="KW-1185">Reference proteome</keyword>
<dbReference type="AlphaFoldDB" id="A0AAJ0MD12"/>